<comment type="caution">
    <text evidence="2">The sequence shown here is derived from an EMBL/GenBank/DDBJ whole genome shotgun (WGS) entry which is preliminary data.</text>
</comment>
<evidence type="ECO:0000313" key="3">
    <source>
        <dbReference type="Proteomes" id="UP000594638"/>
    </source>
</evidence>
<protein>
    <submittedName>
        <fullName evidence="2">Uncharacterized protein</fullName>
    </submittedName>
</protein>
<dbReference type="Proteomes" id="UP000594638">
    <property type="component" value="Unassembled WGS sequence"/>
</dbReference>
<gene>
    <name evidence="2" type="ORF">OLEA9_A052979</name>
</gene>
<proteinExistence type="predicted"/>
<dbReference type="EMBL" id="CACTIH010001934">
    <property type="protein sequence ID" value="CAA2969204.1"/>
    <property type="molecule type" value="Genomic_DNA"/>
</dbReference>
<dbReference type="AlphaFoldDB" id="A0A8S0QJ62"/>
<dbReference type="Gramene" id="OE9A052979T1">
    <property type="protein sequence ID" value="OE9A052979C1"/>
    <property type="gene ID" value="OE9A052979"/>
</dbReference>
<keyword evidence="3" id="KW-1185">Reference proteome</keyword>
<evidence type="ECO:0000256" key="1">
    <source>
        <dbReference type="SAM" id="MobiDB-lite"/>
    </source>
</evidence>
<accession>A0A8S0QJ62</accession>
<organism evidence="2 3">
    <name type="scientific">Olea europaea subsp. europaea</name>
    <dbReference type="NCBI Taxonomy" id="158383"/>
    <lineage>
        <taxon>Eukaryota</taxon>
        <taxon>Viridiplantae</taxon>
        <taxon>Streptophyta</taxon>
        <taxon>Embryophyta</taxon>
        <taxon>Tracheophyta</taxon>
        <taxon>Spermatophyta</taxon>
        <taxon>Magnoliopsida</taxon>
        <taxon>eudicotyledons</taxon>
        <taxon>Gunneridae</taxon>
        <taxon>Pentapetalae</taxon>
        <taxon>asterids</taxon>
        <taxon>lamiids</taxon>
        <taxon>Lamiales</taxon>
        <taxon>Oleaceae</taxon>
        <taxon>Oleeae</taxon>
        <taxon>Olea</taxon>
    </lineage>
</organism>
<feature type="region of interest" description="Disordered" evidence="1">
    <location>
        <begin position="120"/>
        <end position="167"/>
    </location>
</feature>
<reference evidence="2 3" key="1">
    <citation type="submission" date="2019-12" db="EMBL/GenBank/DDBJ databases">
        <authorList>
            <person name="Alioto T."/>
            <person name="Alioto T."/>
            <person name="Gomez Garrido J."/>
        </authorList>
    </citation>
    <scope>NUCLEOTIDE SEQUENCE [LARGE SCALE GENOMIC DNA]</scope>
</reference>
<evidence type="ECO:0000313" key="2">
    <source>
        <dbReference type="EMBL" id="CAA2969204.1"/>
    </source>
</evidence>
<dbReference type="OrthoDB" id="1750169at2759"/>
<sequence length="296" mass="32692">MSAQLIQQLVFRTICIDKVYKLWFNVEGHFMRFDLQEYALVMGLRYGVFLEGGERLPQLLRWSARKQSQHRMCDAFFKNVKFHVYVTLRLTDAEAQQPYFSTLVPYDDPSMLVLDDISVREDSDDEGSKEGSGVKQTSGGDDEDGRSGSDRDGEDTKDTGVSHSDRSSAEYRSLREFIAILVAPVGPTTAAIATITDTEVDVSGSLPEDIYRGHVEPCSDEQDTPVDIRTPQDGRQIDLQFGILDVNDAGAMEPSNAAWDDDEEVKGCDATDGDGVVIEVPVPSTVPDARAGVPIM</sequence>
<name>A0A8S0QJ62_OLEEU</name>
<feature type="compositionally biased region" description="Basic and acidic residues" evidence="1">
    <location>
        <begin position="145"/>
        <end position="167"/>
    </location>
</feature>
<feature type="compositionally biased region" description="Basic and acidic residues" evidence="1">
    <location>
        <begin position="120"/>
        <end position="129"/>
    </location>
</feature>